<dbReference type="AlphaFoldDB" id="A0A2Z5N8D7"/>
<dbReference type="GO" id="GO:0005886">
    <property type="term" value="C:plasma membrane"/>
    <property type="evidence" value="ECO:0007669"/>
    <property type="project" value="TreeGrafter"/>
</dbReference>
<evidence type="ECO:0000256" key="5">
    <source>
        <dbReference type="SAM" id="Phobius"/>
    </source>
</evidence>
<evidence type="ECO:0000256" key="3">
    <source>
        <dbReference type="ARBA" id="ARBA00022989"/>
    </source>
</evidence>
<feature type="transmembrane region" description="Helical" evidence="5">
    <location>
        <begin position="208"/>
        <end position="229"/>
    </location>
</feature>
<feature type="domain" description="Major facilitator superfamily (MFS) profile" evidence="6">
    <location>
        <begin position="113"/>
        <end position="507"/>
    </location>
</feature>
<feature type="transmembrane region" description="Helical" evidence="5">
    <location>
        <begin position="178"/>
        <end position="202"/>
    </location>
</feature>
<organism evidence="7 8">
    <name type="scientific">Burkholderia pyrrocinia</name>
    <name type="common">Pseudomonas pyrrocinia</name>
    <dbReference type="NCBI Taxonomy" id="60550"/>
    <lineage>
        <taxon>Bacteria</taxon>
        <taxon>Pseudomonadati</taxon>
        <taxon>Pseudomonadota</taxon>
        <taxon>Betaproteobacteria</taxon>
        <taxon>Burkholderiales</taxon>
        <taxon>Burkholderiaceae</taxon>
        <taxon>Burkholderia</taxon>
        <taxon>Burkholderia cepacia complex</taxon>
    </lineage>
</organism>
<reference evidence="7 8" key="1">
    <citation type="journal article" date="2018" name="ISME J.">
        <title>Involvement of Burkholderiaceae and sulfurous volatiles in disease-suppressive soils.</title>
        <authorList>
            <person name="Carrion V.J."/>
            <person name="Cordovez V."/>
            <person name="Tyc O."/>
            <person name="Etalo D.W."/>
            <person name="de Bruijn I."/>
            <person name="de Jager V.C."/>
            <person name="Medema M.H."/>
            <person name="Eberl L."/>
            <person name="Raaijmakers J.M."/>
        </authorList>
    </citation>
    <scope>NUCLEOTIDE SEQUENCE [LARGE SCALE GENOMIC DNA]</scope>
    <source>
        <strain evidence="8">mHSR5</strain>
    </source>
</reference>
<feature type="transmembrane region" description="Helical" evidence="5">
    <location>
        <begin position="360"/>
        <end position="379"/>
    </location>
</feature>
<evidence type="ECO:0000313" key="7">
    <source>
        <dbReference type="EMBL" id="AXF25872.1"/>
    </source>
</evidence>
<dbReference type="SUPFAM" id="SSF103473">
    <property type="entry name" value="MFS general substrate transporter"/>
    <property type="match status" value="1"/>
</dbReference>
<evidence type="ECO:0000256" key="2">
    <source>
        <dbReference type="ARBA" id="ARBA00022692"/>
    </source>
</evidence>
<comment type="subcellular location">
    <subcellularLocation>
        <location evidence="1">Membrane</location>
        <topology evidence="1">Multi-pass membrane protein</topology>
    </subcellularLocation>
</comment>
<dbReference type="InterPro" id="IPR011701">
    <property type="entry name" value="MFS"/>
</dbReference>
<evidence type="ECO:0000313" key="8">
    <source>
        <dbReference type="Proteomes" id="UP000253104"/>
    </source>
</evidence>
<dbReference type="PANTHER" id="PTHR23508">
    <property type="entry name" value="CARBOXYLIC ACID TRANSPORTER PROTEIN HOMOLOG"/>
    <property type="match status" value="1"/>
</dbReference>
<feature type="transmembrane region" description="Helical" evidence="5">
    <location>
        <begin position="482"/>
        <end position="503"/>
    </location>
</feature>
<dbReference type="InterPro" id="IPR020846">
    <property type="entry name" value="MFS_dom"/>
</dbReference>
<dbReference type="InterPro" id="IPR036259">
    <property type="entry name" value="MFS_trans_sf"/>
</dbReference>
<feature type="transmembrane region" description="Helical" evidence="5">
    <location>
        <begin position="319"/>
        <end position="340"/>
    </location>
</feature>
<feature type="transmembrane region" description="Helical" evidence="5">
    <location>
        <begin position="391"/>
        <end position="411"/>
    </location>
</feature>
<dbReference type="Gene3D" id="1.20.1250.20">
    <property type="entry name" value="MFS general substrate transporter like domains"/>
    <property type="match status" value="1"/>
</dbReference>
<evidence type="ECO:0000256" key="1">
    <source>
        <dbReference type="ARBA" id="ARBA00004141"/>
    </source>
</evidence>
<keyword evidence="2 5" id="KW-0812">Transmembrane</keyword>
<gene>
    <name evidence="7" type="ORF">CUJ89_36315</name>
</gene>
<feature type="transmembrane region" description="Helical" evidence="5">
    <location>
        <begin position="417"/>
        <end position="444"/>
    </location>
</feature>
<dbReference type="PANTHER" id="PTHR23508:SF10">
    <property type="entry name" value="CARBOXYLIC ACID TRANSPORTER PROTEIN HOMOLOG"/>
    <property type="match status" value="1"/>
</dbReference>
<sequence length="521" mass="53446">MLRHPERRRELPNHAVCAPDRYRLQDGTAEGCALHGAEEHFLRRDVAAPVGLHARVSARSRRLWNERPHDPGPCFTANRIARATGGCVVKLNDQKTAVDTGTSEVGGVSRAIALLVCFLVVVLDGFNTTSISFVVPTLARDWHLAPAAFTPVFVATNVGAAIGFIITGSLANRFGHRAVGLASVALFGGCTLLTMHASSVALLSVMRVLAAIGLGAALPIAITASAAIIGAKHKVAASVLVTTGMSVGAVIGGLIGGPLMHRFGWQSVFLVGGILPFAVAPAFFRILPAVASTATGAQNPERQVASPVRALFADGRAGYTGVLWLFSFLIFMDVYALLFWLPTMLLSFGFSLDRAPAGMAAFSVGGLSGNLLMTAAVTAMTVTGRLRVKSALAVGIVCVIAGIAVLSQATLSPPAVLLSIGVIGAGLVNGIMGQTALAVAFYPPGIRATGVGWGHAIGRIGSFVGPAIGGALLATGWDPRNIILVAVVPAIAAIAALGLLTIIGRRAASRESAIGGAPAGH</sequence>
<evidence type="ECO:0000259" key="6">
    <source>
        <dbReference type="PROSITE" id="PS50850"/>
    </source>
</evidence>
<keyword evidence="3 5" id="KW-1133">Transmembrane helix</keyword>
<protein>
    <submittedName>
        <fullName evidence="7">MFS transporter</fullName>
    </submittedName>
</protein>
<dbReference type="Proteomes" id="UP000253104">
    <property type="component" value="Chromosome mHSR5_C"/>
</dbReference>
<feature type="transmembrane region" description="Helical" evidence="5">
    <location>
        <begin position="263"/>
        <end position="284"/>
    </location>
</feature>
<dbReference type="EMBL" id="CP024904">
    <property type="protein sequence ID" value="AXF25872.1"/>
    <property type="molecule type" value="Genomic_DNA"/>
</dbReference>
<dbReference type="PROSITE" id="PS50850">
    <property type="entry name" value="MFS"/>
    <property type="match status" value="1"/>
</dbReference>
<feature type="transmembrane region" description="Helical" evidence="5">
    <location>
        <begin position="112"/>
        <end position="135"/>
    </location>
</feature>
<dbReference type="Pfam" id="PF07690">
    <property type="entry name" value="MFS_1"/>
    <property type="match status" value="1"/>
</dbReference>
<evidence type="ECO:0000256" key="4">
    <source>
        <dbReference type="ARBA" id="ARBA00023136"/>
    </source>
</evidence>
<feature type="transmembrane region" description="Helical" evidence="5">
    <location>
        <begin position="236"/>
        <end position="257"/>
    </location>
</feature>
<name>A0A2Z5N8D7_BURPY</name>
<keyword evidence="4 5" id="KW-0472">Membrane</keyword>
<accession>A0A2Z5N8D7</accession>
<dbReference type="GO" id="GO:0046943">
    <property type="term" value="F:carboxylic acid transmembrane transporter activity"/>
    <property type="evidence" value="ECO:0007669"/>
    <property type="project" value="TreeGrafter"/>
</dbReference>
<proteinExistence type="predicted"/>
<feature type="transmembrane region" description="Helical" evidence="5">
    <location>
        <begin position="147"/>
        <end position="166"/>
    </location>
</feature>
<feature type="transmembrane region" description="Helical" evidence="5">
    <location>
        <begin position="456"/>
        <end position="476"/>
    </location>
</feature>